<dbReference type="GO" id="GO:0006635">
    <property type="term" value="P:fatty acid beta-oxidation"/>
    <property type="evidence" value="ECO:0007669"/>
    <property type="project" value="TreeGrafter"/>
</dbReference>
<gene>
    <name evidence="2" type="ORF">R2601_04258</name>
</gene>
<dbReference type="SUPFAM" id="SSF48179">
    <property type="entry name" value="6-phosphogluconate dehydrogenase C-terminal domain-like"/>
    <property type="match status" value="2"/>
</dbReference>
<proteinExistence type="predicted"/>
<evidence type="ECO:0000313" key="3">
    <source>
        <dbReference type="Proteomes" id="UP000006230"/>
    </source>
</evidence>
<feature type="domain" description="3-hydroxyacyl-CoA dehydrogenase C-terminal" evidence="1">
    <location>
        <begin position="13"/>
        <end position="77"/>
    </location>
</feature>
<protein>
    <submittedName>
        <fullName evidence="2">3-hydroxybutyryl-CoA dehydrogenase</fullName>
    </submittedName>
</protein>
<dbReference type="PANTHER" id="PTHR48075:SF5">
    <property type="entry name" value="3-HYDROXYBUTYRYL-COA DEHYDROGENASE"/>
    <property type="match status" value="1"/>
</dbReference>
<evidence type="ECO:0000313" key="2">
    <source>
        <dbReference type="EMBL" id="EAU48758.1"/>
    </source>
</evidence>
<dbReference type="PROSITE" id="PS00067">
    <property type="entry name" value="3HCDH"/>
    <property type="match status" value="1"/>
</dbReference>
<name>Q0FVZ4_SALBH</name>
<dbReference type="eggNOG" id="COG1250">
    <property type="taxonomic scope" value="Bacteria"/>
</dbReference>
<organism evidence="2 3">
    <name type="scientific">Salipiger bermudensis (strain DSM 26914 / JCM 13377 / KCTC 12554 / HTCC2601)</name>
    <name type="common">Pelagibaca bermudensis</name>
    <dbReference type="NCBI Taxonomy" id="314265"/>
    <lineage>
        <taxon>Bacteria</taxon>
        <taxon>Pseudomonadati</taxon>
        <taxon>Pseudomonadota</taxon>
        <taxon>Alphaproteobacteria</taxon>
        <taxon>Rhodobacterales</taxon>
        <taxon>Roseobacteraceae</taxon>
        <taxon>Salipiger</taxon>
    </lineage>
</organism>
<dbReference type="InterPro" id="IPR008927">
    <property type="entry name" value="6-PGluconate_DH-like_C_sf"/>
</dbReference>
<sequence>MGKTPLTCRDANGFAVNRFFCPYTNEAVRIADEGLASPGQIDMVAREVFDLAIGPFAVMNIIKPRINLNAVRNLGALGPSYAPAAGLIAVGEAGDAWQIDEAPEAPDAALARLIADRLRAALFLPVLEELAEDVASPEDIDTGARLALRFGRPPVALMRETGETELREIVSRYCARFDTAFPDAGMRGVFG</sequence>
<dbReference type="InterPro" id="IPR006108">
    <property type="entry name" value="3HC_DH_C"/>
</dbReference>
<accession>Q0FVZ4</accession>
<reference evidence="2 3" key="1">
    <citation type="journal article" date="2010" name="J. Bacteriol.">
        <title>Genome sequences of Pelagibaca bermudensis HTCC2601T and Maritimibacter alkaliphilus HTCC2654T, the type strains of two marine Roseobacter genera.</title>
        <authorList>
            <person name="Thrash J.C."/>
            <person name="Cho J.C."/>
            <person name="Ferriera S."/>
            <person name="Johnson J."/>
            <person name="Vergin K.L."/>
            <person name="Giovannoni S.J."/>
        </authorList>
    </citation>
    <scope>NUCLEOTIDE SEQUENCE [LARGE SCALE GENOMIC DNA]</scope>
    <source>
        <strain evidence="3">DSM 26914 / JCM 13377 / KCTC 12554 / HTCC2601</strain>
    </source>
</reference>
<dbReference type="Gene3D" id="1.10.1040.50">
    <property type="match status" value="1"/>
</dbReference>
<dbReference type="Pfam" id="PF00725">
    <property type="entry name" value="3HCDH"/>
    <property type="match status" value="1"/>
</dbReference>
<dbReference type="GO" id="GO:0008691">
    <property type="term" value="F:3-hydroxybutyryl-CoA dehydrogenase activity"/>
    <property type="evidence" value="ECO:0007669"/>
    <property type="project" value="TreeGrafter"/>
</dbReference>
<dbReference type="PANTHER" id="PTHR48075">
    <property type="entry name" value="3-HYDROXYACYL-COA DEHYDROGENASE FAMILY PROTEIN"/>
    <property type="match status" value="1"/>
</dbReference>
<evidence type="ECO:0000259" key="1">
    <source>
        <dbReference type="Pfam" id="PF00725"/>
    </source>
</evidence>
<keyword evidence="3" id="KW-1185">Reference proteome</keyword>
<dbReference type="STRING" id="314265.R2601_04258"/>
<dbReference type="Proteomes" id="UP000006230">
    <property type="component" value="Unassembled WGS sequence"/>
</dbReference>
<comment type="caution">
    <text evidence="2">The sequence shown here is derived from an EMBL/GenBank/DDBJ whole genome shotgun (WGS) entry which is preliminary data.</text>
</comment>
<dbReference type="EMBL" id="AATQ01000001">
    <property type="protein sequence ID" value="EAU48758.1"/>
    <property type="molecule type" value="Genomic_DNA"/>
</dbReference>
<dbReference type="InterPro" id="IPR006180">
    <property type="entry name" value="3-OHacyl-CoA_DH_CS"/>
</dbReference>
<dbReference type="HOGENOM" id="CLU_1420266_0_0_5"/>
<dbReference type="AlphaFoldDB" id="Q0FVZ4"/>